<dbReference type="InterPro" id="IPR034660">
    <property type="entry name" value="DinB/YfiT-like"/>
</dbReference>
<sequence>MIDMTPACLTTAGLLQALDESQLGAPTPCRDMDVAALLAHLGALSLAFTAAAGKQFGELTDTGPTPDAALDADWRANYPARLAALGAAWADPAAWTGTTRAAGIDFPAEVCGLIALTEVVVHGWDLARAAGLAYDVAPALLAAILPHVASFAEDPVEGLFDAPRAVADDAPALTRVVALTGRDPQWQPPR</sequence>
<dbReference type="SUPFAM" id="SSF109854">
    <property type="entry name" value="DinB/YfiT-like putative metalloenzymes"/>
    <property type="match status" value="1"/>
</dbReference>
<evidence type="ECO:0000313" key="3">
    <source>
        <dbReference type="Proteomes" id="UP000466785"/>
    </source>
</evidence>
<reference evidence="2 3" key="1">
    <citation type="journal article" date="2019" name="Emerg. Microbes Infect.">
        <title>Comprehensive subspecies identification of 175 nontuberculous mycobacteria species based on 7547 genomic profiles.</title>
        <authorList>
            <person name="Matsumoto Y."/>
            <person name="Kinjo T."/>
            <person name="Motooka D."/>
            <person name="Nabeya D."/>
            <person name="Jung N."/>
            <person name="Uechi K."/>
            <person name="Horii T."/>
            <person name="Iida T."/>
            <person name="Fujita J."/>
            <person name="Nakamura S."/>
        </authorList>
    </citation>
    <scope>NUCLEOTIDE SEQUENCE [LARGE SCALE GENOMIC DNA]</scope>
    <source>
        <strain evidence="2 3">JCM 12603</strain>
    </source>
</reference>
<dbReference type="InterPro" id="IPR017517">
    <property type="entry name" value="Maleyloyr_isom"/>
</dbReference>
<protein>
    <submittedName>
        <fullName evidence="2">TIGR03086 family protein</fullName>
    </submittedName>
</protein>
<dbReference type="GO" id="GO:0046872">
    <property type="term" value="F:metal ion binding"/>
    <property type="evidence" value="ECO:0007669"/>
    <property type="project" value="InterPro"/>
</dbReference>
<dbReference type="InterPro" id="IPR017520">
    <property type="entry name" value="CHP03086"/>
</dbReference>
<evidence type="ECO:0000313" key="2">
    <source>
        <dbReference type="EMBL" id="BBX49278.1"/>
    </source>
</evidence>
<name>A0A6N4V5J3_9MYCO</name>
<feature type="domain" description="Mycothiol-dependent maleylpyruvate isomerase metal-binding" evidence="1">
    <location>
        <begin position="10"/>
        <end position="127"/>
    </location>
</feature>
<dbReference type="Gene3D" id="1.20.120.450">
    <property type="entry name" value="dinb family like domain"/>
    <property type="match status" value="1"/>
</dbReference>
<dbReference type="NCBIfam" id="TIGR03083">
    <property type="entry name" value="maleylpyruvate isomerase family mycothiol-dependent enzyme"/>
    <property type="match status" value="1"/>
</dbReference>
<dbReference type="EMBL" id="AP022570">
    <property type="protein sequence ID" value="BBX49278.1"/>
    <property type="molecule type" value="Genomic_DNA"/>
</dbReference>
<dbReference type="Proteomes" id="UP000466785">
    <property type="component" value="Chromosome"/>
</dbReference>
<dbReference type="InterPro" id="IPR024344">
    <property type="entry name" value="MDMPI_metal-binding"/>
</dbReference>
<dbReference type="KEGG" id="mpof:MPOR_03040"/>
<proteinExistence type="predicted"/>
<evidence type="ECO:0000259" key="1">
    <source>
        <dbReference type="Pfam" id="PF11716"/>
    </source>
</evidence>
<accession>A0A6N4V5J3</accession>
<organism evidence="2 3">
    <name type="scientific">Mycolicibacterium poriferae</name>
    <dbReference type="NCBI Taxonomy" id="39694"/>
    <lineage>
        <taxon>Bacteria</taxon>
        <taxon>Bacillati</taxon>
        <taxon>Actinomycetota</taxon>
        <taxon>Actinomycetes</taxon>
        <taxon>Mycobacteriales</taxon>
        <taxon>Mycobacteriaceae</taxon>
        <taxon>Mycolicibacterium</taxon>
    </lineage>
</organism>
<dbReference type="NCBIfam" id="TIGR03086">
    <property type="entry name" value="TIGR03086 family metal-binding protein"/>
    <property type="match status" value="1"/>
</dbReference>
<dbReference type="AlphaFoldDB" id="A0A6N4V5J3"/>
<dbReference type="Pfam" id="PF11716">
    <property type="entry name" value="MDMPI_N"/>
    <property type="match status" value="1"/>
</dbReference>
<gene>
    <name evidence="2" type="ORF">MPOR_03040</name>
</gene>
<dbReference type="RefSeq" id="WP_163672183.1">
    <property type="nucleotide sequence ID" value="NZ_AP022570.1"/>
</dbReference>
<keyword evidence="3" id="KW-1185">Reference proteome</keyword>